<protein>
    <submittedName>
        <fullName evidence="2">Uncharacterized protein</fullName>
    </submittedName>
</protein>
<dbReference type="AlphaFoldDB" id="A0A1Y3EC99"/>
<name>A0A1Y3EC99_9BILA</name>
<proteinExistence type="predicted"/>
<feature type="non-terminal residue" evidence="2">
    <location>
        <position position="268"/>
    </location>
</feature>
<dbReference type="EMBL" id="LVZM01016809">
    <property type="protein sequence ID" value="OUC42753.1"/>
    <property type="molecule type" value="Genomic_DNA"/>
</dbReference>
<evidence type="ECO:0000313" key="3">
    <source>
        <dbReference type="Proteomes" id="UP000243006"/>
    </source>
</evidence>
<feature type="region of interest" description="Disordered" evidence="1">
    <location>
        <begin position="1"/>
        <end position="82"/>
    </location>
</feature>
<organism evidence="2 3">
    <name type="scientific">Trichinella nativa</name>
    <dbReference type="NCBI Taxonomy" id="6335"/>
    <lineage>
        <taxon>Eukaryota</taxon>
        <taxon>Metazoa</taxon>
        <taxon>Ecdysozoa</taxon>
        <taxon>Nematoda</taxon>
        <taxon>Enoplea</taxon>
        <taxon>Dorylaimia</taxon>
        <taxon>Trichinellida</taxon>
        <taxon>Trichinellidae</taxon>
        <taxon>Trichinella</taxon>
    </lineage>
</organism>
<feature type="compositionally biased region" description="Low complexity" evidence="1">
    <location>
        <begin position="1"/>
        <end position="12"/>
    </location>
</feature>
<evidence type="ECO:0000256" key="1">
    <source>
        <dbReference type="SAM" id="MobiDB-lite"/>
    </source>
</evidence>
<feature type="non-terminal residue" evidence="2">
    <location>
        <position position="1"/>
    </location>
</feature>
<feature type="region of interest" description="Disordered" evidence="1">
    <location>
        <begin position="149"/>
        <end position="174"/>
    </location>
</feature>
<reference evidence="2 3" key="1">
    <citation type="submission" date="2015-04" db="EMBL/GenBank/DDBJ databases">
        <title>Draft genome of the roundworm Trichinella nativa.</title>
        <authorList>
            <person name="Mitreva M."/>
        </authorList>
    </citation>
    <scope>NUCLEOTIDE SEQUENCE [LARGE SCALE GENOMIC DNA]</scope>
    <source>
        <strain evidence="2 3">ISS45</strain>
    </source>
</reference>
<sequence>STVASGPTPAGTGRRRGVGRPRRHAKASKADEEDDYEATLPKRKCTLTNGRGAGRPRKRAASSTNKSETASSSLTTSEREARAKRMKVFQSFITHRMALHNDTGTAENGYSGGMNGATGAAPPTSAADRKTMIQHYHNNNNNSVQNLNSSLASPLSSSATSVHPTNKQQQQQQLLNRDNLSNVAKNCSSGISATHLIRVDLTQDLTLGCDQDNLERCGNLTAQRSDPLLLKHRVKPTTYVPISVYNRRGCRGPCGLYNDRFLNDRDSP</sequence>
<feature type="compositionally biased region" description="Low complexity" evidence="1">
    <location>
        <begin position="61"/>
        <end position="76"/>
    </location>
</feature>
<dbReference type="Proteomes" id="UP000243006">
    <property type="component" value="Unassembled WGS sequence"/>
</dbReference>
<gene>
    <name evidence="2" type="ORF">D917_10257</name>
</gene>
<evidence type="ECO:0000313" key="2">
    <source>
        <dbReference type="EMBL" id="OUC42753.1"/>
    </source>
</evidence>
<accession>A0A1Y3EC99</accession>
<comment type="caution">
    <text evidence="2">The sequence shown here is derived from an EMBL/GenBank/DDBJ whole genome shotgun (WGS) entry which is preliminary data.</text>
</comment>
<feature type="compositionally biased region" description="Basic residues" evidence="1">
    <location>
        <begin position="13"/>
        <end position="27"/>
    </location>
</feature>
<feature type="compositionally biased region" description="Low complexity" evidence="1">
    <location>
        <begin position="149"/>
        <end position="161"/>
    </location>
</feature>